<feature type="binding site" evidence="8">
    <location>
        <begin position="41"/>
        <end position="48"/>
    </location>
    <ligand>
        <name>ATP</name>
        <dbReference type="ChEBI" id="CHEBI:30616"/>
    </ligand>
</feature>
<feature type="binding site" evidence="8">
    <location>
        <position position="188"/>
    </location>
    <ligand>
        <name>ATP</name>
        <dbReference type="ChEBI" id="CHEBI:30616"/>
    </ligand>
</feature>
<dbReference type="GO" id="GO:0015940">
    <property type="term" value="P:pantothenate biosynthetic process"/>
    <property type="evidence" value="ECO:0007669"/>
    <property type="project" value="UniProtKB-UniRule"/>
</dbReference>
<dbReference type="InterPro" id="IPR003721">
    <property type="entry name" value="Pantoate_ligase"/>
</dbReference>
<evidence type="ECO:0000256" key="6">
    <source>
        <dbReference type="ARBA" id="ARBA00022840"/>
    </source>
</evidence>
<evidence type="ECO:0000313" key="10">
    <source>
        <dbReference type="Proteomes" id="UP000190229"/>
    </source>
</evidence>
<comment type="miscellaneous">
    <text evidence="8">The reaction proceeds by a bi uni uni bi ping pong mechanism.</text>
</comment>
<evidence type="ECO:0000256" key="4">
    <source>
        <dbReference type="ARBA" id="ARBA00022655"/>
    </source>
</evidence>
<evidence type="ECO:0000256" key="5">
    <source>
        <dbReference type="ARBA" id="ARBA00022741"/>
    </source>
</evidence>
<dbReference type="HAMAP" id="MF_00158">
    <property type="entry name" value="PanC"/>
    <property type="match status" value="1"/>
</dbReference>
<comment type="function">
    <text evidence="8">Catalyzes the condensation of pantoate with beta-alanine in an ATP-dependent reaction via a pantoyl-adenylate intermediate.</text>
</comment>
<comment type="subunit">
    <text evidence="8">Homodimer.</text>
</comment>
<dbReference type="RefSeq" id="WP_079290268.1">
    <property type="nucleotide sequence ID" value="NZ_MWPS01000016.1"/>
</dbReference>
<keyword evidence="10" id="KW-1185">Reference proteome</keyword>
<feature type="binding site" evidence="8">
    <location>
        <position position="72"/>
    </location>
    <ligand>
        <name>beta-alanine</name>
        <dbReference type="ChEBI" id="CHEBI:57966"/>
    </ligand>
</feature>
<keyword evidence="6 8" id="KW-0067">ATP-binding</keyword>
<dbReference type="SUPFAM" id="SSF52374">
    <property type="entry name" value="Nucleotidylyl transferase"/>
    <property type="match status" value="1"/>
</dbReference>
<comment type="pathway">
    <text evidence="1 8">Cofactor biosynthesis; (R)-pantothenate biosynthesis; (R)-pantothenate from (R)-pantoate and beta-alanine: step 1/1.</text>
</comment>
<evidence type="ECO:0000313" key="9">
    <source>
        <dbReference type="EMBL" id="OPG16525.1"/>
    </source>
</evidence>
<comment type="caution">
    <text evidence="9">The sequence shown here is derived from an EMBL/GenBank/DDBJ whole genome shotgun (WGS) entry which is preliminary data.</text>
</comment>
<dbReference type="Pfam" id="PF02569">
    <property type="entry name" value="Pantoate_ligase"/>
    <property type="match status" value="1"/>
</dbReference>
<comment type="catalytic activity">
    <reaction evidence="7 8">
        <text>(R)-pantoate + beta-alanine + ATP = (R)-pantothenate + AMP + diphosphate + H(+)</text>
        <dbReference type="Rhea" id="RHEA:10912"/>
        <dbReference type="ChEBI" id="CHEBI:15378"/>
        <dbReference type="ChEBI" id="CHEBI:15980"/>
        <dbReference type="ChEBI" id="CHEBI:29032"/>
        <dbReference type="ChEBI" id="CHEBI:30616"/>
        <dbReference type="ChEBI" id="CHEBI:33019"/>
        <dbReference type="ChEBI" id="CHEBI:57966"/>
        <dbReference type="ChEBI" id="CHEBI:456215"/>
        <dbReference type="EC" id="6.3.2.1"/>
    </reaction>
</comment>
<dbReference type="PANTHER" id="PTHR21299:SF1">
    <property type="entry name" value="PANTOATE--BETA-ALANINE LIGASE"/>
    <property type="match status" value="1"/>
</dbReference>
<dbReference type="NCBIfam" id="TIGR00125">
    <property type="entry name" value="cyt_tran_rel"/>
    <property type="match status" value="1"/>
</dbReference>
<dbReference type="InterPro" id="IPR014729">
    <property type="entry name" value="Rossmann-like_a/b/a_fold"/>
</dbReference>
<feature type="active site" description="Proton donor" evidence="8">
    <location>
        <position position="48"/>
    </location>
</feature>
<dbReference type="GO" id="GO:0005524">
    <property type="term" value="F:ATP binding"/>
    <property type="evidence" value="ECO:0007669"/>
    <property type="project" value="UniProtKB-KW"/>
</dbReference>
<keyword evidence="5 8" id="KW-0547">Nucleotide-binding</keyword>
<dbReference type="GO" id="GO:0004592">
    <property type="term" value="F:pantoate-beta-alanine ligase activity"/>
    <property type="evidence" value="ECO:0007669"/>
    <property type="project" value="UniProtKB-UniRule"/>
</dbReference>
<dbReference type="Proteomes" id="UP000190229">
    <property type="component" value="Unassembled WGS sequence"/>
</dbReference>
<comment type="subcellular location">
    <subcellularLocation>
        <location evidence="8">Cytoplasm</location>
    </subcellularLocation>
</comment>
<dbReference type="InterPro" id="IPR004821">
    <property type="entry name" value="Cyt_trans-like"/>
</dbReference>
<comment type="similarity">
    <text evidence="2 8">Belongs to the pantothenate synthetase family.</text>
</comment>
<dbReference type="EMBL" id="MWPS01000016">
    <property type="protein sequence ID" value="OPG16525.1"/>
    <property type="molecule type" value="Genomic_DNA"/>
</dbReference>
<dbReference type="CDD" id="cd00560">
    <property type="entry name" value="PanC"/>
    <property type="match status" value="1"/>
</dbReference>
<keyword evidence="8" id="KW-0963">Cytoplasm</keyword>
<evidence type="ECO:0000256" key="7">
    <source>
        <dbReference type="ARBA" id="ARBA00048258"/>
    </source>
</evidence>
<evidence type="ECO:0000256" key="1">
    <source>
        <dbReference type="ARBA" id="ARBA00004990"/>
    </source>
</evidence>
<evidence type="ECO:0000256" key="8">
    <source>
        <dbReference type="HAMAP-Rule" id="MF_00158"/>
    </source>
</evidence>
<feature type="binding site" evidence="8">
    <location>
        <begin position="159"/>
        <end position="162"/>
    </location>
    <ligand>
        <name>ATP</name>
        <dbReference type="ChEBI" id="CHEBI:30616"/>
    </ligand>
</feature>
<evidence type="ECO:0000256" key="2">
    <source>
        <dbReference type="ARBA" id="ARBA00009256"/>
    </source>
</evidence>
<sequence length="295" mass="33225">MNSINFMAQAKGALRVRRIETQNELREAHPDQATVGFVPTMGFLHDGHASLIKRARAENETVIVSIFVNPLQFAPNEDFERYPRDMERDLALCESLGVDQVFTPSVSEMYGRQPVLTSVHVRELGNHLCGASRKGHFDGVCTVVSKLFHLVQPTHAYFGKKDAQQWRILKRMVADLSMAVDIVPCEIVRESDGLALSSRNVYLSEEERARAPQFNQTLRELRDALRPGESVAERLAKGCAKLEESGFRIDYLNVYDDETLAPLLHAPEQTPCLIAGAIYLGKTRLIDNLEWRASF</sequence>
<protein>
    <recommendedName>
        <fullName evidence="8">Pantothenate synthetase</fullName>
        <shortName evidence="8">PS</shortName>
        <ecNumber evidence="8">6.3.2.1</ecNumber>
    </recommendedName>
    <alternativeName>
        <fullName evidence="8">Pantoate--beta-alanine ligase</fullName>
    </alternativeName>
    <alternativeName>
        <fullName evidence="8">Pantoate-activating enzyme</fullName>
    </alternativeName>
</protein>
<feature type="binding site" evidence="8">
    <location>
        <position position="72"/>
    </location>
    <ligand>
        <name>(R)-pantoate</name>
        <dbReference type="ChEBI" id="CHEBI:15980"/>
    </ligand>
</feature>
<feature type="binding site" evidence="8">
    <location>
        <begin position="196"/>
        <end position="199"/>
    </location>
    <ligand>
        <name>ATP</name>
        <dbReference type="ChEBI" id="CHEBI:30616"/>
    </ligand>
</feature>
<dbReference type="InterPro" id="IPR042176">
    <property type="entry name" value="Pantoate_ligase_C"/>
</dbReference>
<dbReference type="UniPathway" id="UPA00028">
    <property type="reaction ID" value="UER00005"/>
</dbReference>
<dbReference type="Gene3D" id="3.30.1300.10">
    <property type="entry name" value="Pantoate-beta-alanine ligase, C-terminal domain"/>
    <property type="match status" value="1"/>
</dbReference>
<keyword evidence="4 8" id="KW-0566">Pantothenate biosynthesis</keyword>
<organism evidence="9 10">
    <name type="scientific">Ferroacidibacillus organovorans</name>
    <dbReference type="NCBI Taxonomy" id="1765683"/>
    <lineage>
        <taxon>Bacteria</taxon>
        <taxon>Bacillati</taxon>
        <taxon>Bacillota</taxon>
        <taxon>Bacilli</taxon>
        <taxon>Bacillales</taxon>
        <taxon>Alicyclobacillaceae</taxon>
        <taxon>Ferroacidibacillus</taxon>
    </lineage>
</organism>
<dbReference type="GO" id="GO:0005829">
    <property type="term" value="C:cytosol"/>
    <property type="evidence" value="ECO:0007669"/>
    <property type="project" value="TreeGrafter"/>
</dbReference>
<dbReference type="EC" id="6.3.2.1" evidence="8"/>
<evidence type="ECO:0000256" key="3">
    <source>
        <dbReference type="ARBA" id="ARBA00022598"/>
    </source>
</evidence>
<gene>
    <name evidence="8" type="primary">panC</name>
    <name evidence="9" type="ORF">B2M26_06540</name>
</gene>
<name>A0A1V4EUA9_9BACL</name>
<accession>A0A1V4EUA9</accession>
<keyword evidence="3 8" id="KW-0436">Ligase</keyword>
<dbReference type="Gene3D" id="3.40.50.620">
    <property type="entry name" value="HUPs"/>
    <property type="match status" value="1"/>
</dbReference>
<dbReference type="FunFam" id="3.40.50.620:FF:000013">
    <property type="entry name" value="Pantothenate synthetase"/>
    <property type="match status" value="1"/>
</dbReference>
<reference evidence="9 10" key="1">
    <citation type="submission" date="2017-02" db="EMBL/GenBank/DDBJ databases">
        <title>Draft genome of Acidibacillus ferrooxidans Huett2.</title>
        <authorList>
            <person name="Schopf S."/>
        </authorList>
    </citation>
    <scope>NUCLEOTIDE SEQUENCE [LARGE SCALE GENOMIC DNA]</scope>
    <source>
        <strain evidence="9 10">Huett2</strain>
    </source>
</reference>
<proteinExistence type="inferred from homology"/>
<dbReference type="NCBIfam" id="TIGR00018">
    <property type="entry name" value="panC"/>
    <property type="match status" value="1"/>
</dbReference>
<feature type="binding site" evidence="8">
    <location>
        <position position="165"/>
    </location>
    <ligand>
        <name>(R)-pantoate</name>
        <dbReference type="ChEBI" id="CHEBI:15980"/>
    </ligand>
</feature>
<dbReference type="AlphaFoldDB" id="A0A1V4EUA9"/>
<dbReference type="PANTHER" id="PTHR21299">
    <property type="entry name" value="CYTIDYLATE KINASE/PANTOATE-BETA-ALANINE LIGASE"/>
    <property type="match status" value="1"/>
</dbReference>